<feature type="domain" description="ABC3 transporter permease C-terminal" evidence="8">
    <location>
        <begin position="277"/>
        <end position="379"/>
    </location>
</feature>
<comment type="similarity">
    <text evidence="6">Belongs to the ABC-4 integral membrane protein family.</text>
</comment>
<evidence type="ECO:0000256" key="7">
    <source>
        <dbReference type="SAM" id="Phobius"/>
    </source>
</evidence>
<feature type="transmembrane region" description="Helical" evidence="7">
    <location>
        <begin position="321"/>
        <end position="348"/>
    </location>
</feature>
<feature type="transmembrane region" description="Helical" evidence="7">
    <location>
        <begin position="27"/>
        <end position="47"/>
    </location>
</feature>
<dbReference type="InterPro" id="IPR050250">
    <property type="entry name" value="Macrolide_Exporter_MacB"/>
</dbReference>
<dbReference type="GeneID" id="89543284"/>
<dbReference type="PANTHER" id="PTHR30572:SF4">
    <property type="entry name" value="ABC TRANSPORTER PERMEASE YTRF"/>
    <property type="match status" value="1"/>
</dbReference>
<dbReference type="Pfam" id="PF02687">
    <property type="entry name" value="FtsX"/>
    <property type="match status" value="1"/>
</dbReference>
<evidence type="ECO:0000313" key="11">
    <source>
        <dbReference type="Proteomes" id="UP001212337"/>
    </source>
</evidence>
<dbReference type="Pfam" id="PF12704">
    <property type="entry name" value="MacB_PCD"/>
    <property type="match status" value="1"/>
</dbReference>
<sequence length="397" mass="42724">MTFLPPSLLQVGADAADSFRTLGKRSILALLGIVIGSASIIAVINIGHNARQEVASVFHNMGVDTFAVSFSVKQGRQASPLSIEAATFRKLVLEGLLIAPAAIVPAQAGFNHRTINIRLVGTEPSLLDVMKLSLAYGRFLHPFDQDENVVVLGHDIATSLSSDGTLIKTGDWLKINNYLFRVIGVLQSRTHSLISPVSADLSVFVPLQAMNRVASEARIDDLVARIPLHKKSENVASTFGEMLTRTFKSRDIEVVTPVQMIEGMNSQNRTFHYLLMALGVITLVGGGVAVMNVMYMNVSERRSEIGLRMAMGARRQDIRNLFLIEAAALSVLGAVLGAGLGMALAYIYAQVSGWAFAMAFSAIPLGVTSTVLVGVFFGLKPAITASRLTPVEALRDY</sequence>
<proteinExistence type="inferred from homology"/>
<dbReference type="EMBL" id="JAQJVI010000002">
    <property type="protein sequence ID" value="MDA7020779.1"/>
    <property type="molecule type" value="Genomic_DNA"/>
</dbReference>
<evidence type="ECO:0000313" key="10">
    <source>
        <dbReference type="EMBL" id="MDA7020779.1"/>
    </source>
</evidence>
<evidence type="ECO:0000256" key="2">
    <source>
        <dbReference type="ARBA" id="ARBA00022475"/>
    </source>
</evidence>
<dbReference type="RefSeq" id="WP_095018367.1">
    <property type="nucleotide sequence ID" value="NZ_NQKT01000003.1"/>
</dbReference>
<evidence type="ECO:0000259" key="8">
    <source>
        <dbReference type="Pfam" id="PF02687"/>
    </source>
</evidence>
<keyword evidence="2" id="KW-1003">Cell membrane</keyword>
<dbReference type="InterPro" id="IPR003838">
    <property type="entry name" value="ABC3_permease_C"/>
</dbReference>
<comment type="caution">
    <text evidence="10">The sequence shown here is derived from an EMBL/GenBank/DDBJ whole genome shotgun (WGS) entry which is preliminary data.</text>
</comment>
<evidence type="ECO:0000256" key="5">
    <source>
        <dbReference type="ARBA" id="ARBA00023136"/>
    </source>
</evidence>
<keyword evidence="11" id="KW-1185">Reference proteome</keyword>
<dbReference type="PANTHER" id="PTHR30572">
    <property type="entry name" value="MEMBRANE COMPONENT OF TRANSPORTER-RELATED"/>
    <property type="match status" value="1"/>
</dbReference>
<comment type="subcellular location">
    <subcellularLocation>
        <location evidence="1">Cell membrane</location>
        <topology evidence="1">Multi-pass membrane protein</topology>
    </subcellularLocation>
</comment>
<feature type="domain" description="MacB-like periplasmic core" evidence="9">
    <location>
        <begin position="26"/>
        <end position="214"/>
    </location>
</feature>
<evidence type="ECO:0000259" key="9">
    <source>
        <dbReference type="Pfam" id="PF12704"/>
    </source>
</evidence>
<reference evidence="10 11" key="1">
    <citation type="submission" date="2023-01" db="EMBL/GenBank/DDBJ databases">
        <title>Effects of deletion of Siderophore biosynthase gene in Pseudomonas fragi on quorum sensing and spoliage ability.</title>
        <authorList>
            <person name="Cui F."/>
            <person name="Wang D."/>
            <person name="Liu J."/>
            <person name="Wang Q."/>
            <person name="Li T."/>
            <person name="Li J."/>
        </authorList>
    </citation>
    <scope>NUCLEOTIDE SEQUENCE [LARGE SCALE GENOMIC DNA]</scope>
    <source>
        <strain evidence="10 11">MS-10</strain>
    </source>
</reference>
<feature type="transmembrane region" description="Helical" evidence="7">
    <location>
        <begin position="354"/>
        <end position="379"/>
    </location>
</feature>
<gene>
    <name evidence="10" type="ORF">PI499_02625</name>
</gene>
<name>A0ABT4WLF0_PSEFR</name>
<evidence type="ECO:0000256" key="3">
    <source>
        <dbReference type="ARBA" id="ARBA00022692"/>
    </source>
</evidence>
<dbReference type="Proteomes" id="UP001212337">
    <property type="component" value="Unassembled WGS sequence"/>
</dbReference>
<protein>
    <submittedName>
        <fullName evidence="10">ABC transporter permease</fullName>
    </submittedName>
</protein>
<dbReference type="InterPro" id="IPR025857">
    <property type="entry name" value="MacB_PCD"/>
</dbReference>
<keyword evidence="5 7" id="KW-0472">Membrane</keyword>
<evidence type="ECO:0000256" key="4">
    <source>
        <dbReference type="ARBA" id="ARBA00022989"/>
    </source>
</evidence>
<evidence type="ECO:0000256" key="1">
    <source>
        <dbReference type="ARBA" id="ARBA00004651"/>
    </source>
</evidence>
<accession>A0ABT4WLF0</accession>
<keyword evidence="3 7" id="KW-0812">Transmembrane</keyword>
<organism evidence="10 11">
    <name type="scientific">Pseudomonas fragi</name>
    <dbReference type="NCBI Taxonomy" id="296"/>
    <lineage>
        <taxon>Bacteria</taxon>
        <taxon>Pseudomonadati</taxon>
        <taxon>Pseudomonadota</taxon>
        <taxon>Gammaproteobacteria</taxon>
        <taxon>Pseudomonadales</taxon>
        <taxon>Pseudomonadaceae</taxon>
        <taxon>Pseudomonas</taxon>
    </lineage>
</organism>
<feature type="transmembrane region" description="Helical" evidence="7">
    <location>
        <begin position="271"/>
        <end position="295"/>
    </location>
</feature>
<evidence type="ECO:0000256" key="6">
    <source>
        <dbReference type="ARBA" id="ARBA00038076"/>
    </source>
</evidence>
<keyword evidence="4 7" id="KW-1133">Transmembrane helix</keyword>